<organism evidence="2 3">
    <name type="scientific">Saitozyma podzolica</name>
    <dbReference type="NCBI Taxonomy" id="1890683"/>
    <lineage>
        <taxon>Eukaryota</taxon>
        <taxon>Fungi</taxon>
        <taxon>Dikarya</taxon>
        <taxon>Basidiomycota</taxon>
        <taxon>Agaricomycotina</taxon>
        <taxon>Tremellomycetes</taxon>
        <taxon>Tremellales</taxon>
        <taxon>Trimorphomycetaceae</taxon>
        <taxon>Saitozyma</taxon>
    </lineage>
</organism>
<accession>A0A427YGU1</accession>
<reference evidence="2 3" key="1">
    <citation type="submission" date="2018-11" db="EMBL/GenBank/DDBJ databases">
        <title>Genome sequence of Saitozyma podzolica DSM 27192.</title>
        <authorList>
            <person name="Aliyu H."/>
            <person name="Gorte O."/>
            <person name="Ochsenreither K."/>
        </authorList>
    </citation>
    <scope>NUCLEOTIDE SEQUENCE [LARGE SCALE GENOMIC DNA]</scope>
    <source>
        <strain evidence="2 3">DSM 27192</strain>
    </source>
</reference>
<feature type="region of interest" description="Disordered" evidence="1">
    <location>
        <begin position="1"/>
        <end position="33"/>
    </location>
</feature>
<dbReference type="OrthoDB" id="10396521at2759"/>
<evidence type="ECO:0000313" key="2">
    <source>
        <dbReference type="EMBL" id="RSH90302.1"/>
    </source>
</evidence>
<dbReference type="EMBL" id="RSCD01000011">
    <property type="protein sequence ID" value="RSH90302.1"/>
    <property type="molecule type" value="Genomic_DNA"/>
</dbReference>
<proteinExistence type="predicted"/>
<sequence length="216" mass="23545">MTEATLHRRSLYSITEPTASDGSSSRNDGPDPSFAIIPNWSTRLKVTSRGCDTKDCLLLNIKPRVAVTVRPGEPASMSFDMVGGVLSGPGCEAVDPAQAWKTALGNSESARTIPTVVERIAALEQEWKAFLTRFSDVSNADMTRDFSCRVTSRKNSLLVVNRLSEDPPSTLQHQFFLECYEPIAVRPKEGRASPTSGSAGDHATVQRALMSIPVYR</sequence>
<gene>
    <name evidence="2" type="ORF">EHS25_001636</name>
</gene>
<dbReference type="Proteomes" id="UP000279259">
    <property type="component" value="Unassembled WGS sequence"/>
</dbReference>
<comment type="caution">
    <text evidence="2">The sequence shown here is derived from an EMBL/GenBank/DDBJ whole genome shotgun (WGS) entry which is preliminary data.</text>
</comment>
<feature type="compositionally biased region" description="Polar residues" evidence="1">
    <location>
        <begin position="12"/>
        <end position="27"/>
    </location>
</feature>
<evidence type="ECO:0000256" key="1">
    <source>
        <dbReference type="SAM" id="MobiDB-lite"/>
    </source>
</evidence>
<evidence type="ECO:0000313" key="3">
    <source>
        <dbReference type="Proteomes" id="UP000279259"/>
    </source>
</evidence>
<keyword evidence="3" id="KW-1185">Reference proteome</keyword>
<name>A0A427YGU1_9TREE</name>
<protein>
    <submittedName>
        <fullName evidence="2">Uncharacterized protein</fullName>
    </submittedName>
</protein>
<dbReference type="AlphaFoldDB" id="A0A427YGU1"/>